<dbReference type="EMBL" id="BNCQ01000035">
    <property type="protein sequence ID" value="GIM10657.1"/>
    <property type="molecule type" value="Genomic_DNA"/>
</dbReference>
<feature type="compositionally biased region" description="Polar residues" evidence="1">
    <location>
        <begin position="81"/>
        <end position="96"/>
    </location>
</feature>
<comment type="caution">
    <text evidence="3">The sequence shown here is derived from an EMBL/GenBank/DDBJ whole genome shotgun (WGS) entry which is preliminary data.</text>
</comment>
<organism evidence="3 5">
    <name type="scientific">Volvox reticuliferus</name>
    <dbReference type="NCBI Taxonomy" id="1737510"/>
    <lineage>
        <taxon>Eukaryota</taxon>
        <taxon>Viridiplantae</taxon>
        <taxon>Chlorophyta</taxon>
        <taxon>core chlorophytes</taxon>
        <taxon>Chlorophyceae</taxon>
        <taxon>CS clade</taxon>
        <taxon>Chlamydomonadales</taxon>
        <taxon>Volvocaceae</taxon>
        <taxon>Volvox</taxon>
    </lineage>
</organism>
<evidence type="ECO:0000256" key="2">
    <source>
        <dbReference type="SAM" id="Phobius"/>
    </source>
</evidence>
<keyword evidence="2" id="KW-0472">Membrane</keyword>
<keyword evidence="5" id="KW-1185">Reference proteome</keyword>
<dbReference type="Proteomes" id="UP000747110">
    <property type="component" value="Unassembled WGS sequence"/>
</dbReference>
<dbReference type="OrthoDB" id="541541at2759"/>
<dbReference type="AlphaFoldDB" id="A0A8J4CP30"/>
<evidence type="ECO:0000313" key="5">
    <source>
        <dbReference type="Proteomes" id="UP000747110"/>
    </source>
</evidence>
<feature type="region of interest" description="Disordered" evidence="1">
    <location>
        <begin position="79"/>
        <end position="119"/>
    </location>
</feature>
<name>A0A8J4CP30_9CHLO</name>
<protein>
    <submittedName>
        <fullName evidence="3">Uncharacterized protein</fullName>
    </submittedName>
</protein>
<keyword evidence="2" id="KW-0812">Transmembrane</keyword>
<accession>A0A8J4CP30</accession>
<proteinExistence type="predicted"/>
<keyword evidence="2" id="KW-1133">Transmembrane helix</keyword>
<evidence type="ECO:0000256" key="1">
    <source>
        <dbReference type="SAM" id="MobiDB-lite"/>
    </source>
</evidence>
<dbReference type="EMBL" id="BNCP01000038">
    <property type="protein sequence ID" value="GIL87136.1"/>
    <property type="molecule type" value="Genomic_DNA"/>
</dbReference>
<dbReference type="Proteomes" id="UP000722791">
    <property type="component" value="Unassembled WGS sequence"/>
</dbReference>
<feature type="transmembrane region" description="Helical" evidence="2">
    <location>
        <begin position="26"/>
        <end position="45"/>
    </location>
</feature>
<gene>
    <name evidence="3" type="ORF">Vretifemale_15250</name>
    <name evidence="4" type="ORF">Vretimale_14252</name>
</gene>
<evidence type="ECO:0000313" key="4">
    <source>
        <dbReference type="EMBL" id="GIM10657.1"/>
    </source>
</evidence>
<sequence length="156" mass="17455">MDEGKVDPTALPPPTIKTRDSQGSPLAILAIALASGIGYVSWKWWKRWQGEKKYREFSPTGQESTAKSRSTCFAFDKQPISALSTSGRPASSNSTRRPSRIPSQRARSSCVSRPRRRRASKLCRMRRVVLSPRPLLSALRSWAWATSRPSYQSSTT</sequence>
<feature type="region of interest" description="Disordered" evidence="1">
    <location>
        <begin position="1"/>
        <end position="21"/>
    </location>
</feature>
<evidence type="ECO:0000313" key="3">
    <source>
        <dbReference type="EMBL" id="GIL87136.1"/>
    </source>
</evidence>
<reference evidence="3" key="1">
    <citation type="journal article" date="2021" name="Proc. Natl. Acad. Sci. U.S.A.">
        <title>Three genomes in the algal genus Volvox reveal the fate of a haploid sex-determining region after a transition to homothallism.</title>
        <authorList>
            <person name="Yamamoto K."/>
            <person name="Hamaji T."/>
            <person name="Kawai-Toyooka H."/>
            <person name="Matsuzaki R."/>
            <person name="Takahashi F."/>
            <person name="Nishimura Y."/>
            <person name="Kawachi M."/>
            <person name="Noguchi H."/>
            <person name="Minakuchi Y."/>
            <person name="Umen J.G."/>
            <person name="Toyoda A."/>
            <person name="Nozaki H."/>
        </authorList>
    </citation>
    <scope>NUCLEOTIDE SEQUENCE</scope>
    <source>
        <strain evidence="4">NIES-3785</strain>
        <strain evidence="3">NIES-3786</strain>
    </source>
</reference>